<evidence type="ECO:0000313" key="2">
    <source>
        <dbReference type="Proteomes" id="UP001437386"/>
    </source>
</evidence>
<proteinExistence type="predicted"/>
<reference evidence="1 2" key="1">
    <citation type="submission" date="2024-04" db="EMBL/GenBank/DDBJ databases">
        <authorList>
            <person name="Wojcicki M."/>
            <person name="Srednicka P."/>
            <person name="Shymialevich D."/>
            <person name="Sokolowska B."/>
        </authorList>
    </citation>
    <scope>NUCLEOTIDE SEQUENCE [LARGE SCALE GENOMIC DNA]</scope>
</reference>
<protein>
    <submittedName>
        <fullName evidence="1">Terminase small subunit</fullName>
    </submittedName>
</protein>
<accession>A0AAX4Q6K7</accession>
<organism evidence="1 2">
    <name type="scientific">Enterobacter phage KKP_3711</name>
    <dbReference type="NCBI Taxonomy" id="3109398"/>
    <lineage>
        <taxon>Viruses</taxon>
        <taxon>Duplodnaviria</taxon>
        <taxon>Heunggongvirae</taxon>
        <taxon>Uroviricota</taxon>
        <taxon>Caudoviricetes</taxon>
        <taxon>Demerecviridae</taxon>
        <taxon>Markadamsvirinae</taxon>
    </lineage>
</organism>
<keyword evidence="2" id="KW-1185">Reference proteome</keyword>
<sequence>MSTDVLVPEEMSPEGMRVVEAYLDCGSDITQVGDYLGMPQETVMAIYNRPEVKHYITTLFMESGFRNRDKFFGVMDEIVKKKLEDLEESELGSDADILEIMKVYHKMKMDEMAMQIKLLEAQTKVRTPTTQTNIQNNFNLPGSDDGNYMALMNRLSGARK</sequence>
<dbReference type="EMBL" id="PP579741">
    <property type="protein sequence ID" value="XAG95851.1"/>
    <property type="molecule type" value="Genomic_DNA"/>
</dbReference>
<dbReference type="Proteomes" id="UP001437386">
    <property type="component" value="Segment"/>
</dbReference>
<gene>
    <name evidence="1" type="ORF">U7154_000084</name>
</gene>
<evidence type="ECO:0000313" key="1">
    <source>
        <dbReference type="EMBL" id="XAG95851.1"/>
    </source>
</evidence>
<name>A0AAX4Q6K7_9CAUD</name>